<keyword evidence="1" id="KW-0853">WD repeat</keyword>
<evidence type="ECO:0000313" key="4">
    <source>
        <dbReference type="Proteomes" id="UP000582643"/>
    </source>
</evidence>
<evidence type="ECO:0000313" key="3">
    <source>
        <dbReference type="EMBL" id="MBB4986927.1"/>
    </source>
</evidence>
<evidence type="ECO:0000256" key="1">
    <source>
        <dbReference type="PROSITE-ProRule" id="PRU00221"/>
    </source>
</evidence>
<organism evidence="3 4">
    <name type="scientific">Streptomyces nymphaeiformis</name>
    <dbReference type="NCBI Taxonomy" id="2663842"/>
    <lineage>
        <taxon>Bacteria</taxon>
        <taxon>Bacillati</taxon>
        <taxon>Actinomycetota</taxon>
        <taxon>Actinomycetes</taxon>
        <taxon>Kitasatosporales</taxon>
        <taxon>Streptomycetaceae</taxon>
        <taxon>Streptomyces</taxon>
    </lineage>
</organism>
<dbReference type="AlphaFoldDB" id="A0A7W7XG40"/>
<proteinExistence type="predicted"/>
<dbReference type="PROSITE" id="PS50082">
    <property type="entry name" value="WD_REPEATS_2"/>
    <property type="match status" value="1"/>
</dbReference>
<protein>
    <submittedName>
        <fullName evidence="3">Uncharacterized protein</fullName>
    </submittedName>
</protein>
<reference evidence="3 4" key="1">
    <citation type="submission" date="2020-08" db="EMBL/GenBank/DDBJ databases">
        <title>Genomic Encyclopedia of Type Strains, Phase III (KMG-III): the genomes of soil and plant-associated and newly described type strains.</title>
        <authorList>
            <person name="Whitman W."/>
        </authorList>
    </citation>
    <scope>NUCLEOTIDE SEQUENCE [LARGE SCALE GENOMIC DNA]</scope>
    <source>
        <strain evidence="3 4">SFB5A</strain>
    </source>
</reference>
<keyword evidence="4" id="KW-1185">Reference proteome</keyword>
<feature type="compositionally biased region" description="Basic and acidic residues" evidence="2">
    <location>
        <begin position="107"/>
        <end position="130"/>
    </location>
</feature>
<gene>
    <name evidence="3" type="ORF">GGE06_007899</name>
</gene>
<comment type="caution">
    <text evidence="3">The sequence shown here is derived from an EMBL/GenBank/DDBJ whole genome shotgun (WGS) entry which is preliminary data.</text>
</comment>
<evidence type="ECO:0000256" key="2">
    <source>
        <dbReference type="SAM" id="MobiDB-lite"/>
    </source>
</evidence>
<dbReference type="InterPro" id="IPR015943">
    <property type="entry name" value="WD40/YVTN_repeat-like_dom_sf"/>
</dbReference>
<dbReference type="PROSITE" id="PS50294">
    <property type="entry name" value="WD_REPEATS_REGION"/>
    <property type="match status" value="1"/>
</dbReference>
<sequence>MAFSPDGSVLAAAGSYGTVRLWDVASQQPLGTPCPVRGTPSCRPRSARTTSPCTRRGARPRPDVRHRPGAGGHRGVPPRRRATLAPRVADVPARHPLPEGVLSGARETGRRARQRVEQADGRAGGEEDRRRTLRARGRGCGSWSCPAPLGAPVPCRQVRQAPGAGTPGAAGDRRASRAASACSVRTEVRGRGDAFDIAELLFASGSVGWPRWDPPRSPPMRCGRRPLRAEWGRTCSYRGGPPWSRVLETGRTDARIVVTSE</sequence>
<name>A0A7W7XG40_9ACTN</name>
<dbReference type="InterPro" id="IPR011044">
    <property type="entry name" value="Quino_amine_DH_bsu"/>
</dbReference>
<feature type="region of interest" description="Disordered" evidence="2">
    <location>
        <begin position="28"/>
        <end position="132"/>
    </location>
</feature>
<dbReference type="Gene3D" id="2.130.10.10">
    <property type="entry name" value="YVTN repeat-like/Quinoprotein amine dehydrogenase"/>
    <property type="match status" value="1"/>
</dbReference>
<dbReference type="EMBL" id="JACHJY010000015">
    <property type="protein sequence ID" value="MBB4986927.1"/>
    <property type="molecule type" value="Genomic_DNA"/>
</dbReference>
<dbReference type="Proteomes" id="UP000582643">
    <property type="component" value="Unassembled WGS sequence"/>
</dbReference>
<accession>A0A7W7XG40</accession>
<feature type="repeat" description="WD" evidence="1">
    <location>
        <begin position="1"/>
        <end position="32"/>
    </location>
</feature>
<dbReference type="InterPro" id="IPR001680">
    <property type="entry name" value="WD40_rpt"/>
</dbReference>
<dbReference type="SUPFAM" id="SSF50969">
    <property type="entry name" value="YVTN repeat-like/Quinoprotein amine dehydrogenase"/>
    <property type="match status" value="1"/>
</dbReference>